<evidence type="ECO:0000313" key="2">
    <source>
        <dbReference type="EMBL" id="KAF2752354.1"/>
    </source>
</evidence>
<dbReference type="Proteomes" id="UP000799440">
    <property type="component" value="Unassembled WGS sequence"/>
</dbReference>
<evidence type="ECO:0000256" key="1">
    <source>
        <dbReference type="SAM" id="Coils"/>
    </source>
</evidence>
<protein>
    <submittedName>
        <fullName evidence="2">Uncharacterized protein</fullName>
    </submittedName>
</protein>
<organism evidence="2 3">
    <name type="scientific">Sporormia fimetaria CBS 119925</name>
    <dbReference type="NCBI Taxonomy" id="1340428"/>
    <lineage>
        <taxon>Eukaryota</taxon>
        <taxon>Fungi</taxon>
        <taxon>Dikarya</taxon>
        <taxon>Ascomycota</taxon>
        <taxon>Pezizomycotina</taxon>
        <taxon>Dothideomycetes</taxon>
        <taxon>Pleosporomycetidae</taxon>
        <taxon>Pleosporales</taxon>
        <taxon>Sporormiaceae</taxon>
        <taxon>Sporormia</taxon>
    </lineage>
</organism>
<dbReference type="AlphaFoldDB" id="A0A6A6VRG5"/>
<name>A0A6A6VRG5_9PLEO</name>
<accession>A0A6A6VRG5</accession>
<feature type="coiled-coil region" evidence="1">
    <location>
        <begin position="70"/>
        <end position="114"/>
    </location>
</feature>
<sequence>MPKVPSSSSTNRRLSLASFIDDFGDTMPVPCRNCRVAGLSCRVHVRSGRCNECNRKNLRNCNIRISENEWAAIRDEKNRLQARLDELRQKEEEMRKEKQEIQEALRVNAEKAAEAIAVEDASLTLLEQQEGTVAPSDGLALSPFTWSAMSGFGDEVWAAGVPEYLGDPRVGSGGTVPTSGDNS</sequence>
<dbReference type="EMBL" id="MU006561">
    <property type="protein sequence ID" value="KAF2752354.1"/>
    <property type="molecule type" value="Genomic_DNA"/>
</dbReference>
<proteinExistence type="predicted"/>
<reference evidence="2" key="1">
    <citation type="journal article" date="2020" name="Stud. Mycol.">
        <title>101 Dothideomycetes genomes: a test case for predicting lifestyles and emergence of pathogens.</title>
        <authorList>
            <person name="Haridas S."/>
            <person name="Albert R."/>
            <person name="Binder M."/>
            <person name="Bloem J."/>
            <person name="Labutti K."/>
            <person name="Salamov A."/>
            <person name="Andreopoulos B."/>
            <person name="Baker S."/>
            <person name="Barry K."/>
            <person name="Bills G."/>
            <person name="Bluhm B."/>
            <person name="Cannon C."/>
            <person name="Castanera R."/>
            <person name="Culley D."/>
            <person name="Daum C."/>
            <person name="Ezra D."/>
            <person name="Gonzalez J."/>
            <person name="Henrissat B."/>
            <person name="Kuo A."/>
            <person name="Liang C."/>
            <person name="Lipzen A."/>
            <person name="Lutzoni F."/>
            <person name="Magnuson J."/>
            <person name="Mondo S."/>
            <person name="Nolan M."/>
            <person name="Ohm R."/>
            <person name="Pangilinan J."/>
            <person name="Park H.-J."/>
            <person name="Ramirez L."/>
            <person name="Alfaro M."/>
            <person name="Sun H."/>
            <person name="Tritt A."/>
            <person name="Yoshinaga Y."/>
            <person name="Zwiers L.-H."/>
            <person name="Turgeon B."/>
            <person name="Goodwin S."/>
            <person name="Spatafora J."/>
            <person name="Crous P."/>
            <person name="Grigoriev I."/>
        </authorList>
    </citation>
    <scope>NUCLEOTIDE SEQUENCE</scope>
    <source>
        <strain evidence="2">CBS 119925</strain>
    </source>
</reference>
<gene>
    <name evidence="2" type="ORF">M011DRAFT_463823</name>
</gene>
<evidence type="ECO:0000313" key="3">
    <source>
        <dbReference type="Proteomes" id="UP000799440"/>
    </source>
</evidence>
<keyword evidence="3" id="KW-1185">Reference proteome</keyword>
<keyword evidence="1" id="KW-0175">Coiled coil</keyword>